<reference evidence="1" key="1">
    <citation type="submission" date="2020-12" db="EMBL/GenBank/DDBJ databases">
        <title>The genome sequence of Inhella sp. 1Y17.</title>
        <authorList>
            <person name="Liu Y."/>
        </authorList>
    </citation>
    <scope>NUCLEOTIDE SEQUENCE</scope>
    <source>
        <strain evidence="1">1Y17</strain>
    </source>
</reference>
<dbReference type="Proteomes" id="UP000613266">
    <property type="component" value="Unassembled WGS sequence"/>
</dbReference>
<dbReference type="NCBIfam" id="NF003818">
    <property type="entry name" value="PRK05409.1"/>
    <property type="match status" value="1"/>
</dbReference>
<name>A0A931NG58_9BURK</name>
<dbReference type="Gene3D" id="3.20.20.150">
    <property type="entry name" value="Divalent-metal-dependent TIM barrel enzymes"/>
    <property type="match status" value="1"/>
</dbReference>
<accession>A0A931NG58</accession>
<sequence length="278" mass="30592">MNVPVNGFGLGARVEHYEDLKRAADEGWGNRPEWLEFISENFMVGGGAPLVHLDALRARYPAVLHGVSLNLGSTDPLRADYLGALAALVERVQPAWVSDHLCWTGTAHGQLHDLLPLPYAQATLAHLCGRIQQVQERLRRPLVIENVSSYVQFAADEMGEAEFIAALVRRSGCQLLLDVNNIYVSHRNHGFDARGFIDAIPAAAVVQIHLAGHEDEGGLVIDTHDHPIRAEVWALYAYALQRLGARPTMIERDDHIPPLPELLAELDQARAVARAVLA</sequence>
<gene>
    <name evidence="1" type="ORF">I7X39_07830</name>
</gene>
<dbReference type="PANTHER" id="PTHR42194">
    <property type="entry name" value="UPF0276 PROTEIN HI_1600"/>
    <property type="match status" value="1"/>
</dbReference>
<organism evidence="1 2">
    <name type="scientific">Inhella proteolytica</name>
    <dbReference type="NCBI Taxonomy" id="2795029"/>
    <lineage>
        <taxon>Bacteria</taxon>
        <taxon>Pseudomonadati</taxon>
        <taxon>Pseudomonadota</taxon>
        <taxon>Betaproteobacteria</taxon>
        <taxon>Burkholderiales</taxon>
        <taxon>Sphaerotilaceae</taxon>
        <taxon>Inhella</taxon>
    </lineage>
</organism>
<dbReference type="SUPFAM" id="SSF51658">
    <property type="entry name" value="Xylose isomerase-like"/>
    <property type="match status" value="1"/>
</dbReference>
<proteinExistence type="predicted"/>
<dbReference type="AlphaFoldDB" id="A0A931NG58"/>
<dbReference type="InterPro" id="IPR036237">
    <property type="entry name" value="Xyl_isomerase-like_sf"/>
</dbReference>
<dbReference type="RefSeq" id="WP_198110421.1">
    <property type="nucleotide sequence ID" value="NZ_JAEDAK010000004.1"/>
</dbReference>
<protein>
    <submittedName>
        <fullName evidence="1">DUF692 domain-containing protein</fullName>
    </submittedName>
</protein>
<evidence type="ECO:0000313" key="2">
    <source>
        <dbReference type="Proteomes" id="UP000613266"/>
    </source>
</evidence>
<dbReference type="InterPro" id="IPR007801">
    <property type="entry name" value="MbnB/TglH/ChrH"/>
</dbReference>
<dbReference type="Pfam" id="PF05114">
    <property type="entry name" value="MbnB_TglH_ChrH"/>
    <property type="match status" value="1"/>
</dbReference>
<dbReference type="EMBL" id="JAEDAK010000004">
    <property type="protein sequence ID" value="MBH9576811.1"/>
    <property type="molecule type" value="Genomic_DNA"/>
</dbReference>
<keyword evidence="2" id="KW-1185">Reference proteome</keyword>
<evidence type="ECO:0000313" key="1">
    <source>
        <dbReference type="EMBL" id="MBH9576811.1"/>
    </source>
</evidence>
<comment type="caution">
    <text evidence="1">The sequence shown here is derived from an EMBL/GenBank/DDBJ whole genome shotgun (WGS) entry which is preliminary data.</text>
</comment>
<dbReference type="PANTHER" id="PTHR42194:SF1">
    <property type="entry name" value="UPF0276 PROTEIN HI_1600"/>
    <property type="match status" value="1"/>
</dbReference>